<gene>
    <name evidence="2" type="ORF">L873DRAFT_1846912</name>
</gene>
<dbReference type="OrthoDB" id="5492278at2759"/>
<name>A0A3N4J6E3_9PEZI</name>
<dbReference type="STRING" id="1336337.A0A3N4J6E3"/>
<dbReference type="AlphaFoldDB" id="A0A3N4J6E3"/>
<keyword evidence="3" id="KW-1185">Reference proteome</keyword>
<organism evidence="2 3">
    <name type="scientific">Choiromyces venosus 120613-1</name>
    <dbReference type="NCBI Taxonomy" id="1336337"/>
    <lineage>
        <taxon>Eukaryota</taxon>
        <taxon>Fungi</taxon>
        <taxon>Dikarya</taxon>
        <taxon>Ascomycota</taxon>
        <taxon>Pezizomycotina</taxon>
        <taxon>Pezizomycetes</taxon>
        <taxon>Pezizales</taxon>
        <taxon>Tuberaceae</taxon>
        <taxon>Choiromyces</taxon>
    </lineage>
</organism>
<reference evidence="2 3" key="1">
    <citation type="journal article" date="2018" name="Nat. Ecol. Evol.">
        <title>Pezizomycetes genomes reveal the molecular basis of ectomycorrhizal truffle lifestyle.</title>
        <authorList>
            <person name="Murat C."/>
            <person name="Payen T."/>
            <person name="Noel B."/>
            <person name="Kuo A."/>
            <person name="Morin E."/>
            <person name="Chen J."/>
            <person name="Kohler A."/>
            <person name="Krizsan K."/>
            <person name="Balestrini R."/>
            <person name="Da Silva C."/>
            <person name="Montanini B."/>
            <person name="Hainaut M."/>
            <person name="Levati E."/>
            <person name="Barry K.W."/>
            <person name="Belfiori B."/>
            <person name="Cichocki N."/>
            <person name="Clum A."/>
            <person name="Dockter R.B."/>
            <person name="Fauchery L."/>
            <person name="Guy J."/>
            <person name="Iotti M."/>
            <person name="Le Tacon F."/>
            <person name="Lindquist E.A."/>
            <person name="Lipzen A."/>
            <person name="Malagnac F."/>
            <person name="Mello A."/>
            <person name="Molinier V."/>
            <person name="Miyauchi S."/>
            <person name="Poulain J."/>
            <person name="Riccioni C."/>
            <person name="Rubini A."/>
            <person name="Sitrit Y."/>
            <person name="Splivallo R."/>
            <person name="Traeger S."/>
            <person name="Wang M."/>
            <person name="Zifcakova L."/>
            <person name="Wipf D."/>
            <person name="Zambonelli A."/>
            <person name="Paolocci F."/>
            <person name="Nowrousian M."/>
            <person name="Ottonello S."/>
            <person name="Baldrian P."/>
            <person name="Spatafora J.W."/>
            <person name="Henrissat B."/>
            <person name="Nagy L.G."/>
            <person name="Aury J.M."/>
            <person name="Wincker P."/>
            <person name="Grigoriev I.V."/>
            <person name="Bonfante P."/>
            <person name="Martin F.M."/>
        </authorList>
    </citation>
    <scope>NUCLEOTIDE SEQUENCE [LARGE SCALE GENOMIC DNA]</scope>
    <source>
        <strain evidence="2 3">120613-1</strain>
    </source>
</reference>
<feature type="compositionally biased region" description="Basic and acidic residues" evidence="1">
    <location>
        <begin position="180"/>
        <end position="189"/>
    </location>
</feature>
<feature type="compositionally biased region" description="Acidic residues" evidence="1">
    <location>
        <begin position="152"/>
        <end position="167"/>
    </location>
</feature>
<dbReference type="EMBL" id="ML120445">
    <property type="protein sequence ID" value="RPA93862.1"/>
    <property type="molecule type" value="Genomic_DNA"/>
</dbReference>
<sequence>MDRGTADSSTGWPDILKVHDITLSVILAGCNGIVQLLDISINHSFKDILKEIIDEKEIQWETIPEKDRPSESKVDPWRVMISWAVGEAWEQFCLSQKEVIRCSFTTVGLSLPIDGSCDSEISLKGINMGQPELVENLRVWTVGGLEQPMLDIDSDGEESLPDDDDNNSESISYEAGPPRLEQHGTEAIA</sequence>
<protein>
    <submittedName>
        <fullName evidence="2">Uncharacterized protein</fullName>
    </submittedName>
</protein>
<accession>A0A3N4J6E3</accession>
<evidence type="ECO:0000313" key="3">
    <source>
        <dbReference type="Proteomes" id="UP000276215"/>
    </source>
</evidence>
<proteinExistence type="predicted"/>
<evidence type="ECO:0000256" key="1">
    <source>
        <dbReference type="SAM" id="MobiDB-lite"/>
    </source>
</evidence>
<evidence type="ECO:0000313" key="2">
    <source>
        <dbReference type="EMBL" id="RPA93862.1"/>
    </source>
</evidence>
<feature type="region of interest" description="Disordered" evidence="1">
    <location>
        <begin position="150"/>
        <end position="189"/>
    </location>
</feature>
<dbReference type="Proteomes" id="UP000276215">
    <property type="component" value="Unassembled WGS sequence"/>
</dbReference>